<proteinExistence type="predicted"/>
<dbReference type="AlphaFoldDB" id="A0A6H1ZZD0"/>
<name>A0A6H1ZZD0_9ZZZZ</name>
<protein>
    <submittedName>
        <fullName evidence="1">Uncharacterized protein</fullName>
    </submittedName>
</protein>
<sequence>MDNARIEKLELITTRLMRRASKRAVAMITPYPISNAVFGDKVSGAVLRYMFPCDGVITKGFVRLGQKPKKDVMLEVKMFNDSGSTTKGFALSKKSMAIEPGIKVKAGDCLEISLIPSEEVVSEIWVAFLWKPTMSDVEVKSFLIEELESGLLKE</sequence>
<organism evidence="1">
    <name type="scientific">viral metagenome</name>
    <dbReference type="NCBI Taxonomy" id="1070528"/>
    <lineage>
        <taxon>unclassified sequences</taxon>
        <taxon>metagenomes</taxon>
        <taxon>organismal metagenomes</taxon>
    </lineage>
</organism>
<dbReference type="EMBL" id="MT144359">
    <property type="protein sequence ID" value="QJA52677.1"/>
    <property type="molecule type" value="Genomic_DNA"/>
</dbReference>
<evidence type="ECO:0000313" key="1">
    <source>
        <dbReference type="EMBL" id="QJA52677.1"/>
    </source>
</evidence>
<accession>A0A6H1ZZD0</accession>
<gene>
    <name evidence="1" type="ORF">TM448A02902_0004</name>
</gene>
<reference evidence="1" key="1">
    <citation type="submission" date="2020-03" db="EMBL/GenBank/DDBJ databases">
        <title>The deep terrestrial virosphere.</title>
        <authorList>
            <person name="Holmfeldt K."/>
            <person name="Nilsson E."/>
            <person name="Simone D."/>
            <person name="Lopez-Fernandez M."/>
            <person name="Wu X."/>
            <person name="de Brujin I."/>
            <person name="Lundin D."/>
            <person name="Andersson A."/>
            <person name="Bertilsson S."/>
            <person name="Dopson M."/>
        </authorList>
    </citation>
    <scope>NUCLEOTIDE SEQUENCE</scope>
    <source>
        <strain evidence="1">TM448A02902</strain>
    </source>
</reference>